<keyword evidence="4" id="KW-0378">Hydrolase</keyword>
<evidence type="ECO:0000256" key="4">
    <source>
        <dbReference type="ARBA" id="ARBA00022801"/>
    </source>
</evidence>
<evidence type="ECO:0000256" key="1">
    <source>
        <dbReference type="ARBA" id="ARBA00000798"/>
    </source>
</evidence>
<feature type="non-terminal residue" evidence="8">
    <location>
        <position position="463"/>
    </location>
</feature>
<dbReference type="SUPFAM" id="SSF56024">
    <property type="entry name" value="Phospholipase D/nuclease"/>
    <property type="match status" value="2"/>
</dbReference>
<dbReference type="PANTHER" id="PTHR18896">
    <property type="entry name" value="PHOSPHOLIPASE D"/>
    <property type="match status" value="1"/>
</dbReference>
<dbReference type="InterPro" id="IPR015679">
    <property type="entry name" value="PLipase_D_fam"/>
</dbReference>
<organism evidence="8 9">
    <name type="scientific">Candidula unifasciata</name>
    <dbReference type="NCBI Taxonomy" id="100452"/>
    <lineage>
        <taxon>Eukaryota</taxon>
        <taxon>Metazoa</taxon>
        <taxon>Spiralia</taxon>
        <taxon>Lophotrochozoa</taxon>
        <taxon>Mollusca</taxon>
        <taxon>Gastropoda</taxon>
        <taxon>Heterobranchia</taxon>
        <taxon>Euthyneura</taxon>
        <taxon>Panpulmonata</taxon>
        <taxon>Eupulmonata</taxon>
        <taxon>Stylommatophora</taxon>
        <taxon>Helicina</taxon>
        <taxon>Helicoidea</taxon>
        <taxon>Geomitridae</taxon>
        <taxon>Candidula</taxon>
    </lineage>
</organism>
<evidence type="ECO:0000256" key="2">
    <source>
        <dbReference type="ARBA" id="ARBA00012027"/>
    </source>
</evidence>
<dbReference type="EMBL" id="CAJHNH020006013">
    <property type="protein sequence ID" value="CAG5133220.1"/>
    <property type="molecule type" value="Genomic_DNA"/>
</dbReference>
<dbReference type="AlphaFoldDB" id="A0A8S3ZYX2"/>
<dbReference type="PANTHER" id="PTHR18896:SF76">
    <property type="entry name" value="PHOSPHOLIPASE"/>
    <property type="match status" value="1"/>
</dbReference>
<dbReference type="EC" id="3.1.4.4" evidence="2"/>
<comment type="caution">
    <text evidence="8">The sequence shown here is derived from an EMBL/GenBank/DDBJ whole genome shotgun (WGS) entry which is preliminary data.</text>
</comment>
<dbReference type="PROSITE" id="PS50035">
    <property type="entry name" value="PLD"/>
    <property type="match status" value="1"/>
</dbReference>
<dbReference type="GO" id="GO:0060627">
    <property type="term" value="P:regulation of vesicle-mediated transport"/>
    <property type="evidence" value="ECO:0007669"/>
    <property type="project" value="TreeGrafter"/>
</dbReference>
<keyword evidence="3" id="KW-0677">Repeat</keyword>
<reference evidence="8" key="1">
    <citation type="submission" date="2021-04" db="EMBL/GenBank/DDBJ databases">
        <authorList>
            <consortium name="Molecular Ecology Group"/>
        </authorList>
    </citation>
    <scope>NUCLEOTIDE SEQUENCE</scope>
</reference>
<dbReference type="Proteomes" id="UP000678393">
    <property type="component" value="Unassembled WGS sequence"/>
</dbReference>
<feature type="domain" description="PLD phosphodiesterase" evidence="7">
    <location>
        <begin position="279"/>
        <end position="306"/>
    </location>
</feature>
<accession>A0A8S3ZYX2</accession>
<evidence type="ECO:0000256" key="5">
    <source>
        <dbReference type="ARBA" id="ARBA00022963"/>
    </source>
</evidence>
<keyword evidence="5" id="KW-0442">Lipid degradation</keyword>
<evidence type="ECO:0000256" key="3">
    <source>
        <dbReference type="ARBA" id="ARBA00022737"/>
    </source>
</evidence>
<name>A0A8S3ZYX2_9EUPU</name>
<sequence>SMEFDLKMGKNILSVPSGMYHTESEENILERGLLGSTKLWIGKDYVNFIYKDFVNLDQPFEDFIDRTKYPRMPWHDIGCVLYGKSARDLARHFIGRWNFTKLKKCKRNPDFPFLIPKTLTNCTITRPIKDITLFHKNINYLQVLRSCGGWSAGLGEVEYSIHEAYEHCIENARNYIYIENQFFITQVGNHSIVQNGIGKALYKRILRAHRSNSNFKVYVVMPLLPAFEGEFGTNSGAALQAVTHWNYSSICRGVPDPNKYIVFCGLRSWDRLEGKLFTELIYVHSKLMIVDDDTVIIGSANINDRSLLGARDSEIAVLFEDIHKVNVTVNGKQYQAGKFASSLRWTIFREHLGIHTDPDFVDLTDISSDSFYKEVWIKRAAVNTTCYDKVFKCLPTDNVKNYTQLREYQAAPSLAKTNEEEAMTWLKKVKGYLVLMPLQFLKEEKLSPKVGQKEAVLPTHLWT</sequence>
<dbReference type="Gene3D" id="3.30.870.10">
    <property type="entry name" value="Endonuclease Chain A"/>
    <property type="match status" value="2"/>
</dbReference>
<evidence type="ECO:0000259" key="7">
    <source>
        <dbReference type="PROSITE" id="PS50035"/>
    </source>
</evidence>
<dbReference type="InterPro" id="IPR001736">
    <property type="entry name" value="PLipase_D/transphosphatidylase"/>
</dbReference>
<evidence type="ECO:0000313" key="9">
    <source>
        <dbReference type="Proteomes" id="UP000678393"/>
    </source>
</evidence>
<dbReference type="GO" id="GO:0009395">
    <property type="term" value="P:phospholipid catabolic process"/>
    <property type="evidence" value="ECO:0007669"/>
    <property type="project" value="TreeGrafter"/>
</dbReference>
<dbReference type="SMART" id="SM00155">
    <property type="entry name" value="PLDc"/>
    <property type="match status" value="1"/>
</dbReference>
<gene>
    <name evidence="8" type="ORF">CUNI_LOCUS18778</name>
</gene>
<dbReference type="OrthoDB" id="14911at2759"/>
<evidence type="ECO:0000256" key="6">
    <source>
        <dbReference type="ARBA" id="ARBA00023098"/>
    </source>
</evidence>
<dbReference type="GO" id="GO:0004630">
    <property type="term" value="F:phospholipase D activity"/>
    <property type="evidence" value="ECO:0007669"/>
    <property type="project" value="UniProtKB-EC"/>
</dbReference>
<dbReference type="CDD" id="cd09141">
    <property type="entry name" value="PLDc_vPLD1_2_yPLD_like_2"/>
    <property type="match status" value="1"/>
</dbReference>
<keyword evidence="9" id="KW-1185">Reference proteome</keyword>
<proteinExistence type="predicted"/>
<keyword evidence="6" id="KW-0443">Lipid metabolism</keyword>
<evidence type="ECO:0000313" key="8">
    <source>
        <dbReference type="EMBL" id="CAG5133220.1"/>
    </source>
</evidence>
<comment type="catalytic activity">
    <reaction evidence="1">
        <text>a 1,2-diacyl-sn-glycero-3-phosphocholine + H2O = a 1,2-diacyl-sn-glycero-3-phosphate + choline + H(+)</text>
        <dbReference type="Rhea" id="RHEA:14445"/>
        <dbReference type="ChEBI" id="CHEBI:15354"/>
        <dbReference type="ChEBI" id="CHEBI:15377"/>
        <dbReference type="ChEBI" id="CHEBI:15378"/>
        <dbReference type="ChEBI" id="CHEBI:57643"/>
        <dbReference type="ChEBI" id="CHEBI:58608"/>
        <dbReference type="EC" id="3.1.4.4"/>
    </reaction>
</comment>
<dbReference type="Pfam" id="PF00614">
    <property type="entry name" value="PLDc"/>
    <property type="match status" value="1"/>
</dbReference>
<protein>
    <recommendedName>
        <fullName evidence="2">phospholipase D</fullName>
        <ecNumber evidence="2">3.1.4.4</ecNumber>
    </recommendedName>
</protein>